<name>A0A5K7ZDP3_9BACT</name>
<organism evidence="3 4">
    <name type="scientific">Desulfosarcina widdelii</name>
    <dbReference type="NCBI Taxonomy" id="947919"/>
    <lineage>
        <taxon>Bacteria</taxon>
        <taxon>Pseudomonadati</taxon>
        <taxon>Thermodesulfobacteriota</taxon>
        <taxon>Desulfobacteria</taxon>
        <taxon>Desulfobacterales</taxon>
        <taxon>Desulfosarcinaceae</taxon>
        <taxon>Desulfosarcina</taxon>
    </lineage>
</organism>
<sequence>MKLQKSSILKIVISLLIGIIFYFTDIQAFGDEWTPEQKEVWASIEGFWDSVKNGDIDGALSRHHDQMIVWLCENPDPSRKDQTRSEYYTLINRSVPTTIKLKPLAINIVGDVANAFYLSKWISLNEELSSSCRVLVTMIKQDNRWVWIGSHDSSCDRLPPCPYEW</sequence>
<accession>A0A5K7ZDP3</accession>
<dbReference type="InterPro" id="IPR032710">
    <property type="entry name" value="NTF2-like_dom_sf"/>
</dbReference>
<evidence type="ECO:0000259" key="2">
    <source>
        <dbReference type="Pfam" id="PF14534"/>
    </source>
</evidence>
<protein>
    <recommendedName>
        <fullName evidence="2">DUF4440 domain-containing protein</fullName>
    </recommendedName>
</protein>
<evidence type="ECO:0000313" key="3">
    <source>
        <dbReference type="EMBL" id="BBO78885.1"/>
    </source>
</evidence>
<keyword evidence="4" id="KW-1185">Reference proteome</keyword>
<dbReference type="KEGG" id="dwd:DSCW_63020"/>
<dbReference type="InterPro" id="IPR027843">
    <property type="entry name" value="DUF4440"/>
</dbReference>
<proteinExistence type="predicted"/>
<feature type="domain" description="DUF4440" evidence="2">
    <location>
        <begin position="42"/>
        <end position="146"/>
    </location>
</feature>
<gene>
    <name evidence="3" type="ORF">DSCW_63020</name>
</gene>
<evidence type="ECO:0000313" key="4">
    <source>
        <dbReference type="Proteomes" id="UP000427769"/>
    </source>
</evidence>
<dbReference type="SUPFAM" id="SSF54427">
    <property type="entry name" value="NTF2-like"/>
    <property type="match status" value="1"/>
</dbReference>
<dbReference type="AlphaFoldDB" id="A0A5K7ZDP3"/>
<keyword evidence="1" id="KW-1133">Transmembrane helix</keyword>
<dbReference type="EMBL" id="AP021875">
    <property type="protein sequence ID" value="BBO78885.1"/>
    <property type="molecule type" value="Genomic_DNA"/>
</dbReference>
<dbReference type="RefSeq" id="WP_170302544.1">
    <property type="nucleotide sequence ID" value="NZ_AP021875.1"/>
</dbReference>
<evidence type="ECO:0000256" key="1">
    <source>
        <dbReference type="SAM" id="Phobius"/>
    </source>
</evidence>
<feature type="transmembrane region" description="Helical" evidence="1">
    <location>
        <begin position="7"/>
        <end position="24"/>
    </location>
</feature>
<dbReference type="Gene3D" id="3.10.450.50">
    <property type="match status" value="1"/>
</dbReference>
<dbReference type="Pfam" id="PF14534">
    <property type="entry name" value="DUF4440"/>
    <property type="match status" value="1"/>
</dbReference>
<dbReference type="Proteomes" id="UP000427769">
    <property type="component" value="Chromosome"/>
</dbReference>
<reference evidence="3 4" key="1">
    <citation type="submission" date="2019-11" db="EMBL/GenBank/DDBJ databases">
        <title>Comparative genomics of hydrocarbon-degrading Desulfosarcina strains.</title>
        <authorList>
            <person name="Watanabe M."/>
            <person name="Kojima H."/>
            <person name="Fukui M."/>
        </authorList>
    </citation>
    <scope>NUCLEOTIDE SEQUENCE [LARGE SCALE GENOMIC DNA]</scope>
    <source>
        <strain evidence="3 4">PP31</strain>
    </source>
</reference>
<keyword evidence="1" id="KW-0472">Membrane</keyword>
<keyword evidence="1" id="KW-0812">Transmembrane</keyword>